<accession>A0ABT0UGC4</accession>
<evidence type="ECO:0000259" key="2">
    <source>
        <dbReference type="Pfam" id="PF13649"/>
    </source>
</evidence>
<proteinExistence type="predicted"/>
<feature type="domain" description="Methyltransferase" evidence="2">
    <location>
        <begin position="178"/>
        <end position="274"/>
    </location>
</feature>
<dbReference type="Gene3D" id="3.40.50.150">
    <property type="entry name" value="Vaccinia Virus protein VP39"/>
    <property type="match status" value="1"/>
</dbReference>
<keyword evidence="4" id="KW-1185">Reference proteome</keyword>
<evidence type="ECO:0000313" key="4">
    <source>
        <dbReference type="Proteomes" id="UP001431429"/>
    </source>
</evidence>
<dbReference type="InterPro" id="IPR041698">
    <property type="entry name" value="Methyltransf_25"/>
</dbReference>
<evidence type="ECO:0000256" key="1">
    <source>
        <dbReference type="SAM" id="MobiDB-lite"/>
    </source>
</evidence>
<dbReference type="GO" id="GO:0008168">
    <property type="term" value="F:methyltransferase activity"/>
    <property type="evidence" value="ECO:0007669"/>
    <property type="project" value="UniProtKB-KW"/>
</dbReference>
<name>A0ABT0UGC4_9ACTN</name>
<feature type="region of interest" description="Disordered" evidence="1">
    <location>
        <begin position="339"/>
        <end position="366"/>
    </location>
</feature>
<protein>
    <submittedName>
        <fullName evidence="3">Class I SAM-dependent methyltransferase</fullName>
    </submittedName>
</protein>
<sequence length="366" mass="40873">MLGLNDQPVTGTDRAYLDFYLGLRIGWAKLHHPLLDAFDERAKEWEAEHGHAPEETTEIGEVIEDSALFRYFMYLQRHTQLLMKYGPHGTHAYIEGNRAELEERIAGIEGLQLDPELEMPAYYADTDYHLEKGGYWQDDLDGPVYDFGTRIHFAGLENVGSIHRAKTEALPKGPYRRIIDLGCGTGDGTFGLAATFPDAEVIGVDLAAPFLKWAHLKAADRNLPITFVQKDAADTGYESGSFQLVTSTMIFHEMPAENVAAIIRESFRLLAPGGQFAIYTAGELPTTYGLFMMDWHAHINNEPFMSDFFRADLEKPLIDAGYTEVTTTVVDAFKHGDKKAYGSAAPPDPRRARAGGWRLVTGRKPE</sequence>
<dbReference type="GO" id="GO:0032259">
    <property type="term" value="P:methylation"/>
    <property type="evidence" value="ECO:0007669"/>
    <property type="project" value="UniProtKB-KW"/>
</dbReference>
<organism evidence="3 4">
    <name type="scientific">Streptomyces albipurpureus</name>
    <dbReference type="NCBI Taxonomy" id="2897419"/>
    <lineage>
        <taxon>Bacteria</taxon>
        <taxon>Bacillati</taxon>
        <taxon>Actinomycetota</taxon>
        <taxon>Actinomycetes</taxon>
        <taxon>Kitasatosporales</taxon>
        <taxon>Streptomycetaceae</taxon>
        <taxon>Streptomyces</taxon>
    </lineage>
</organism>
<reference evidence="3" key="1">
    <citation type="submission" date="2022-06" db="EMBL/GenBank/DDBJ databases">
        <title>Genome public.</title>
        <authorList>
            <person name="Sun Q."/>
        </authorList>
    </citation>
    <scope>NUCLEOTIDE SEQUENCE</scope>
    <source>
        <strain evidence="3">CWNU-1</strain>
    </source>
</reference>
<dbReference type="Proteomes" id="UP001431429">
    <property type="component" value="Unassembled WGS sequence"/>
</dbReference>
<comment type="caution">
    <text evidence="3">The sequence shown here is derived from an EMBL/GenBank/DDBJ whole genome shotgun (WGS) entry which is preliminary data.</text>
</comment>
<keyword evidence="3" id="KW-0489">Methyltransferase</keyword>
<dbReference type="Pfam" id="PF13649">
    <property type="entry name" value="Methyltransf_25"/>
    <property type="match status" value="1"/>
</dbReference>
<dbReference type="EMBL" id="JAMQAW010000002">
    <property type="protein sequence ID" value="MCM2387331.1"/>
    <property type="molecule type" value="Genomic_DNA"/>
</dbReference>
<gene>
    <name evidence="3" type="ORF">NBG84_03215</name>
</gene>
<evidence type="ECO:0000313" key="3">
    <source>
        <dbReference type="EMBL" id="MCM2387331.1"/>
    </source>
</evidence>
<dbReference type="RefSeq" id="WP_250917679.1">
    <property type="nucleotide sequence ID" value="NZ_JAMQAW010000002.1"/>
</dbReference>
<dbReference type="InterPro" id="IPR029063">
    <property type="entry name" value="SAM-dependent_MTases_sf"/>
</dbReference>
<dbReference type="SUPFAM" id="SSF53335">
    <property type="entry name" value="S-adenosyl-L-methionine-dependent methyltransferases"/>
    <property type="match status" value="1"/>
</dbReference>
<dbReference type="CDD" id="cd02440">
    <property type="entry name" value="AdoMet_MTases"/>
    <property type="match status" value="1"/>
</dbReference>
<dbReference type="PANTHER" id="PTHR43591">
    <property type="entry name" value="METHYLTRANSFERASE"/>
    <property type="match status" value="1"/>
</dbReference>
<keyword evidence="3" id="KW-0808">Transferase</keyword>